<dbReference type="AlphaFoldDB" id="A0A183KVW4"/>
<proteinExistence type="predicted"/>
<gene>
    <name evidence="1" type="ORF">SCUD_LOCUS19207</name>
</gene>
<reference evidence="3" key="1">
    <citation type="submission" date="2016-06" db="UniProtKB">
        <authorList>
            <consortium name="WormBaseParasite"/>
        </authorList>
    </citation>
    <scope>IDENTIFICATION</scope>
</reference>
<dbReference type="EMBL" id="UZAK01042129">
    <property type="protein sequence ID" value="VDP68374.1"/>
    <property type="molecule type" value="Genomic_DNA"/>
</dbReference>
<sequence length="74" mass="8779">MQNILKSSMWIFVLIIQKLFVCLKKPKNLVQILGYVLTIVSQNYNINFLLPHIFSNQYSVYSSINYFYRNVSNI</sequence>
<evidence type="ECO:0000313" key="3">
    <source>
        <dbReference type="WBParaSite" id="SCUD_0001921001-mRNA-1"/>
    </source>
</evidence>
<accession>A0A183KVW4</accession>
<dbReference type="WBParaSite" id="SCUD_0001921001-mRNA-1">
    <property type="protein sequence ID" value="SCUD_0001921001-mRNA-1"/>
    <property type="gene ID" value="SCUD_0001921001"/>
</dbReference>
<dbReference type="Proteomes" id="UP000279833">
    <property type="component" value="Unassembled WGS sequence"/>
</dbReference>
<keyword evidence="2" id="KW-1185">Reference proteome</keyword>
<name>A0A183KVW4_9TREM</name>
<evidence type="ECO:0000313" key="1">
    <source>
        <dbReference type="EMBL" id="VDP68374.1"/>
    </source>
</evidence>
<evidence type="ECO:0000313" key="2">
    <source>
        <dbReference type="Proteomes" id="UP000279833"/>
    </source>
</evidence>
<reference evidence="1 2" key="2">
    <citation type="submission" date="2018-11" db="EMBL/GenBank/DDBJ databases">
        <authorList>
            <consortium name="Pathogen Informatics"/>
        </authorList>
    </citation>
    <scope>NUCLEOTIDE SEQUENCE [LARGE SCALE GENOMIC DNA]</scope>
    <source>
        <strain evidence="1">Dakar</strain>
        <strain evidence="2">Dakar, Senegal</strain>
    </source>
</reference>
<protein>
    <submittedName>
        <fullName evidence="1 3">Uncharacterized protein</fullName>
    </submittedName>
</protein>
<organism evidence="3">
    <name type="scientific">Schistosoma curassoni</name>
    <dbReference type="NCBI Taxonomy" id="6186"/>
    <lineage>
        <taxon>Eukaryota</taxon>
        <taxon>Metazoa</taxon>
        <taxon>Spiralia</taxon>
        <taxon>Lophotrochozoa</taxon>
        <taxon>Platyhelminthes</taxon>
        <taxon>Trematoda</taxon>
        <taxon>Digenea</taxon>
        <taxon>Strigeidida</taxon>
        <taxon>Schistosomatoidea</taxon>
        <taxon>Schistosomatidae</taxon>
        <taxon>Schistosoma</taxon>
    </lineage>
</organism>